<keyword evidence="9" id="KW-0547">Nucleotide-binding</keyword>
<evidence type="ECO:0000256" key="4">
    <source>
        <dbReference type="ARBA" id="ARBA00008663"/>
    </source>
</evidence>
<evidence type="ECO:0000256" key="8">
    <source>
        <dbReference type="ARBA" id="ARBA00022723"/>
    </source>
</evidence>
<dbReference type="PANTHER" id="PTHR11817">
    <property type="entry name" value="PYRUVATE KINASE"/>
    <property type="match status" value="1"/>
</dbReference>
<keyword evidence="10 16" id="KW-0418">Kinase</keyword>
<comment type="cofactor">
    <cofactor evidence="1">
        <name>Mg(2+)</name>
        <dbReference type="ChEBI" id="CHEBI:18420"/>
    </cofactor>
</comment>
<dbReference type="Gene3D" id="3.50.30.10">
    <property type="entry name" value="Phosphohistidine domain"/>
    <property type="match status" value="1"/>
</dbReference>
<dbReference type="InterPro" id="IPR040442">
    <property type="entry name" value="Pyrv_kinase-like_dom_sf"/>
</dbReference>
<dbReference type="GO" id="GO:0000287">
    <property type="term" value="F:magnesium ion binding"/>
    <property type="evidence" value="ECO:0007669"/>
    <property type="project" value="UniProtKB-UniRule"/>
</dbReference>
<keyword evidence="8" id="KW-0479">Metal-binding</keyword>
<dbReference type="Gene3D" id="3.40.1380.20">
    <property type="entry name" value="Pyruvate kinase, C-terminal domain"/>
    <property type="match status" value="1"/>
</dbReference>
<evidence type="ECO:0000256" key="7">
    <source>
        <dbReference type="ARBA" id="ARBA00022679"/>
    </source>
</evidence>
<evidence type="ECO:0000256" key="14">
    <source>
        <dbReference type="ARBA" id="ARBA00023317"/>
    </source>
</evidence>
<dbReference type="NCBIfam" id="NF004491">
    <property type="entry name" value="PRK05826.1"/>
    <property type="match status" value="1"/>
</dbReference>
<dbReference type="SUPFAM" id="SSF51621">
    <property type="entry name" value="Phosphoenolpyruvate/pyruvate domain"/>
    <property type="match status" value="1"/>
</dbReference>
<evidence type="ECO:0000256" key="13">
    <source>
        <dbReference type="ARBA" id="ARBA00023152"/>
    </source>
</evidence>
<keyword evidence="11" id="KW-0067">ATP-binding</keyword>
<dbReference type="Pfam" id="PF00224">
    <property type="entry name" value="PK"/>
    <property type="match status" value="1"/>
</dbReference>
<keyword evidence="13 16" id="KW-0324">Glycolysis</keyword>
<reference evidence="19 20" key="1">
    <citation type="journal article" date="2014" name="Mol. Biol. Evol.">
        <title>Massive expansion of Ubiquitination-related gene families within the Chlamydiae.</title>
        <authorList>
            <person name="Domman D."/>
            <person name="Collingro A."/>
            <person name="Lagkouvardos I."/>
            <person name="Gehre L."/>
            <person name="Weinmaier T."/>
            <person name="Rattei T."/>
            <person name="Subtil A."/>
            <person name="Horn M."/>
        </authorList>
    </citation>
    <scope>NUCLEOTIDE SEQUENCE [LARGE SCALE GENOMIC DNA]</scope>
    <source>
        <strain evidence="19 20">EI2</strain>
    </source>
</reference>
<dbReference type="FunFam" id="2.40.33.10:FF:000001">
    <property type="entry name" value="Pyruvate kinase"/>
    <property type="match status" value="1"/>
</dbReference>
<comment type="similarity">
    <text evidence="4 16">Belongs to the pyruvate kinase family.</text>
</comment>
<protein>
    <recommendedName>
        <fullName evidence="6 15">Pyruvate kinase</fullName>
        <ecNumber evidence="5 15">2.7.1.40</ecNumber>
    </recommendedName>
</protein>
<evidence type="ECO:0000256" key="5">
    <source>
        <dbReference type="ARBA" id="ARBA00012142"/>
    </source>
</evidence>
<dbReference type="AlphaFoldDB" id="A0A0C1HAS3"/>
<dbReference type="PRINTS" id="PR01050">
    <property type="entry name" value="PYRUVTKNASE"/>
</dbReference>
<dbReference type="SUPFAM" id="SSF52009">
    <property type="entry name" value="Phosphohistidine domain"/>
    <property type="match status" value="1"/>
</dbReference>
<dbReference type="UniPathway" id="UPA00109">
    <property type="reaction ID" value="UER00188"/>
</dbReference>
<sequence>MALIRTKIVCTMGPACNSLEKIIELINVGMNVARLNFSHGTQEEHLRTINLLKEARCQLNLPLAIMLDTKGPEIRLGKIRDGQIFLTVGQKWRLVKKEVLGDESQVSIFPLNILDQLPVGTTILFDDGYIASRVIENSSEGVLVEINNSGMIRSSKGVNIPNTSLNLPAVTEKDIDDIRFGCSQDIDLIAASFVRSAEHVLEIKRLLADEKKTDILVIAKIENSEGVQNFDSIVQAADGIMIARGDLGVEVPLSHVPRLQKMMIRKSYLAGKPVVTATQMLESMINNPRPTRAETSDVANAIYDSTSAIMLSGETAIGRYPVETVNVMRSIVEEAEADFNYSTFFDQHAPLVYHDVPSAVTLATVKTAYSSSAKAIFAFTKAGTTARLLSRLRPKMPIIAMTAKEKIFHQLAFNWGVIPFLSEPCNSLDKSLKKISDFALGSQHVSYGDLVVITAGTPFGFSGTTNMMIVENIGDVLVRGHSGYGIRVHGNVVIVLAPQSKAPYAVKDQVLVIAKCDESYLSLMKEASAIILQNHINDFASEKYAKKIALSLGKPILLRADAACQILKEGQLVTLDPEKALVYKGVVLDQLLASGEFS</sequence>
<evidence type="ECO:0000256" key="12">
    <source>
        <dbReference type="ARBA" id="ARBA00022842"/>
    </source>
</evidence>
<keyword evidence="14 19" id="KW-0670">Pyruvate</keyword>
<evidence type="ECO:0000256" key="11">
    <source>
        <dbReference type="ARBA" id="ARBA00022840"/>
    </source>
</evidence>
<dbReference type="Pfam" id="PF02887">
    <property type="entry name" value="PK_C"/>
    <property type="match status" value="1"/>
</dbReference>
<evidence type="ECO:0000256" key="6">
    <source>
        <dbReference type="ARBA" id="ARBA00018587"/>
    </source>
</evidence>
<dbReference type="InterPro" id="IPR036918">
    <property type="entry name" value="Pyrv_Knase_C_sf"/>
</dbReference>
<comment type="pathway">
    <text evidence="3 16">Carbohydrate degradation; glycolysis; pyruvate from D-glyceraldehyde 3-phosphate: step 5/5.</text>
</comment>
<dbReference type="SUPFAM" id="SSF50800">
    <property type="entry name" value="PK beta-barrel domain-like"/>
    <property type="match status" value="1"/>
</dbReference>
<dbReference type="PROSITE" id="PS00110">
    <property type="entry name" value="PYRUVATE_KINASE"/>
    <property type="match status" value="1"/>
</dbReference>
<dbReference type="PATRIC" id="fig|362787.3.peg.1158"/>
<evidence type="ECO:0000256" key="2">
    <source>
        <dbReference type="ARBA" id="ARBA00001958"/>
    </source>
</evidence>
<dbReference type="Gene3D" id="2.40.33.10">
    <property type="entry name" value="PK beta-barrel domain-like"/>
    <property type="match status" value="1"/>
</dbReference>
<evidence type="ECO:0000313" key="19">
    <source>
        <dbReference type="EMBL" id="KIC71908.1"/>
    </source>
</evidence>
<dbReference type="InterPro" id="IPR015793">
    <property type="entry name" value="Pyrv_Knase_brl"/>
</dbReference>
<dbReference type="FunFam" id="3.20.20.60:FF:000025">
    <property type="entry name" value="Pyruvate kinase"/>
    <property type="match status" value="1"/>
</dbReference>
<dbReference type="InterPro" id="IPR018209">
    <property type="entry name" value="Pyrv_Knase_AS"/>
</dbReference>
<keyword evidence="7 16" id="KW-0808">Transferase</keyword>
<comment type="cofactor">
    <cofactor evidence="2">
        <name>K(+)</name>
        <dbReference type="ChEBI" id="CHEBI:29103"/>
    </cofactor>
</comment>
<proteinExistence type="inferred from homology"/>
<dbReference type="EMBL" id="JSAN01000069">
    <property type="protein sequence ID" value="KIC71908.1"/>
    <property type="molecule type" value="Genomic_DNA"/>
</dbReference>
<dbReference type="Proteomes" id="UP000031465">
    <property type="component" value="Unassembled WGS sequence"/>
</dbReference>
<dbReference type="EC" id="2.7.1.40" evidence="5 15"/>
<organism evidence="19 20">
    <name type="scientific">Candidatus Protochlamydia amoebophila</name>
    <dbReference type="NCBI Taxonomy" id="362787"/>
    <lineage>
        <taxon>Bacteria</taxon>
        <taxon>Pseudomonadati</taxon>
        <taxon>Chlamydiota</taxon>
        <taxon>Chlamydiia</taxon>
        <taxon>Parachlamydiales</taxon>
        <taxon>Parachlamydiaceae</taxon>
        <taxon>Candidatus Protochlamydia</taxon>
    </lineage>
</organism>
<dbReference type="GO" id="GO:0016301">
    <property type="term" value="F:kinase activity"/>
    <property type="evidence" value="ECO:0007669"/>
    <property type="project" value="UniProtKB-KW"/>
</dbReference>
<accession>A0A0C1HAS3</accession>
<keyword evidence="12 16" id="KW-0460">Magnesium</keyword>
<dbReference type="InterPro" id="IPR015813">
    <property type="entry name" value="Pyrv/PenolPyrv_kinase-like_dom"/>
</dbReference>
<evidence type="ECO:0000256" key="1">
    <source>
        <dbReference type="ARBA" id="ARBA00001946"/>
    </source>
</evidence>
<dbReference type="GO" id="GO:0004743">
    <property type="term" value="F:pyruvate kinase activity"/>
    <property type="evidence" value="ECO:0007669"/>
    <property type="project" value="UniProtKB-UniRule"/>
</dbReference>
<dbReference type="SUPFAM" id="SSF52935">
    <property type="entry name" value="PK C-terminal domain-like"/>
    <property type="match status" value="1"/>
</dbReference>
<evidence type="ECO:0000259" key="17">
    <source>
        <dbReference type="Pfam" id="PF00224"/>
    </source>
</evidence>
<comment type="caution">
    <text evidence="19">The sequence shown here is derived from an EMBL/GenBank/DDBJ whole genome shotgun (WGS) entry which is preliminary data.</text>
</comment>
<feature type="domain" description="Pyruvate kinase C-terminal" evidence="18">
    <location>
        <begin position="359"/>
        <end position="470"/>
    </location>
</feature>
<dbReference type="InterPro" id="IPR036637">
    <property type="entry name" value="Phosphohistidine_dom_sf"/>
</dbReference>
<evidence type="ECO:0000256" key="16">
    <source>
        <dbReference type="RuleBase" id="RU000504"/>
    </source>
</evidence>
<feature type="domain" description="Pyruvate kinase barrel" evidence="17">
    <location>
        <begin position="5"/>
        <end position="325"/>
    </location>
</feature>
<evidence type="ECO:0000256" key="3">
    <source>
        <dbReference type="ARBA" id="ARBA00004997"/>
    </source>
</evidence>
<dbReference type="InterPro" id="IPR015795">
    <property type="entry name" value="Pyrv_Knase_C"/>
</dbReference>
<dbReference type="InterPro" id="IPR001697">
    <property type="entry name" value="Pyr_Knase"/>
</dbReference>
<dbReference type="RefSeq" id="WP_039358428.1">
    <property type="nucleotide sequence ID" value="NZ_JSAN01000069.1"/>
</dbReference>
<dbReference type="GO" id="GO:0005524">
    <property type="term" value="F:ATP binding"/>
    <property type="evidence" value="ECO:0007669"/>
    <property type="project" value="UniProtKB-KW"/>
</dbReference>
<dbReference type="Gene3D" id="3.20.20.60">
    <property type="entry name" value="Phosphoenolpyruvate-binding domains"/>
    <property type="match status" value="1"/>
</dbReference>
<name>A0A0C1HAS3_9BACT</name>
<evidence type="ECO:0000256" key="10">
    <source>
        <dbReference type="ARBA" id="ARBA00022777"/>
    </source>
</evidence>
<gene>
    <name evidence="19" type="primary">pyk</name>
    <name evidence="19" type="ORF">DB44_CW00810</name>
</gene>
<dbReference type="InterPro" id="IPR015806">
    <property type="entry name" value="Pyrv_Knase_insert_dom_sf"/>
</dbReference>
<evidence type="ECO:0000256" key="9">
    <source>
        <dbReference type="ARBA" id="ARBA00022741"/>
    </source>
</evidence>
<evidence type="ECO:0000256" key="15">
    <source>
        <dbReference type="NCBIfam" id="TIGR01064"/>
    </source>
</evidence>
<evidence type="ECO:0000259" key="18">
    <source>
        <dbReference type="Pfam" id="PF02887"/>
    </source>
</evidence>
<dbReference type="GO" id="GO:0030955">
    <property type="term" value="F:potassium ion binding"/>
    <property type="evidence" value="ECO:0007669"/>
    <property type="project" value="UniProtKB-UniRule"/>
</dbReference>
<comment type="catalytic activity">
    <reaction evidence="16">
        <text>pyruvate + ATP = phosphoenolpyruvate + ADP + H(+)</text>
        <dbReference type="Rhea" id="RHEA:18157"/>
        <dbReference type="ChEBI" id="CHEBI:15361"/>
        <dbReference type="ChEBI" id="CHEBI:15378"/>
        <dbReference type="ChEBI" id="CHEBI:30616"/>
        <dbReference type="ChEBI" id="CHEBI:58702"/>
        <dbReference type="ChEBI" id="CHEBI:456216"/>
        <dbReference type="EC" id="2.7.1.40"/>
    </reaction>
</comment>
<dbReference type="InterPro" id="IPR011037">
    <property type="entry name" value="Pyrv_Knase-like_insert_dom_sf"/>
</dbReference>
<dbReference type="NCBIfam" id="TIGR01064">
    <property type="entry name" value="pyruv_kin"/>
    <property type="match status" value="1"/>
</dbReference>
<evidence type="ECO:0000313" key="20">
    <source>
        <dbReference type="Proteomes" id="UP000031465"/>
    </source>
</evidence>
<dbReference type="NCBIfam" id="NF004978">
    <property type="entry name" value="PRK06354.1"/>
    <property type="match status" value="1"/>
</dbReference>